<evidence type="ECO:0000313" key="3">
    <source>
        <dbReference type="WBParaSite" id="nRc.2.0.1.t43207-RA"/>
    </source>
</evidence>
<dbReference type="WBParaSite" id="nRc.2.0.1.t43207-RA">
    <property type="protein sequence ID" value="nRc.2.0.1.t43207-RA"/>
    <property type="gene ID" value="nRc.2.0.1.g43207"/>
</dbReference>
<dbReference type="AlphaFoldDB" id="A0A915KW94"/>
<evidence type="ECO:0000313" key="2">
    <source>
        <dbReference type="Proteomes" id="UP000887565"/>
    </source>
</evidence>
<dbReference type="Proteomes" id="UP000887565">
    <property type="component" value="Unplaced"/>
</dbReference>
<proteinExistence type="predicted"/>
<name>A0A915KW94_ROMCU</name>
<feature type="region of interest" description="Disordered" evidence="1">
    <location>
        <begin position="33"/>
        <end position="52"/>
    </location>
</feature>
<organism evidence="2 3">
    <name type="scientific">Romanomermis culicivorax</name>
    <name type="common">Nematode worm</name>
    <dbReference type="NCBI Taxonomy" id="13658"/>
    <lineage>
        <taxon>Eukaryota</taxon>
        <taxon>Metazoa</taxon>
        <taxon>Ecdysozoa</taxon>
        <taxon>Nematoda</taxon>
        <taxon>Enoplea</taxon>
        <taxon>Dorylaimia</taxon>
        <taxon>Mermithida</taxon>
        <taxon>Mermithoidea</taxon>
        <taxon>Mermithidae</taxon>
        <taxon>Romanomermis</taxon>
    </lineage>
</organism>
<protein>
    <submittedName>
        <fullName evidence="3">Uncharacterized protein</fullName>
    </submittedName>
</protein>
<accession>A0A915KW94</accession>
<reference evidence="3" key="1">
    <citation type="submission" date="2022-11" db="UniProtKB">
        <authorList>
            <consortium name="WormBaseParasite"/>
        </authorList>
    </citation>
    <scope>IDENTIFICATION</scope>
</reference>
<sequence length="94" mass="10698">MACILEFIFWAWRSNKSLRKAYSVAEHGDAKSATSSMKDISLRTNPHPPREHDIWHMTHWAPNQGSEVMQKGDFRVEPREECGVACELEVGGTL</sequence>
<keyword evidence="2" id="KW-1185">Reference proteome</keyword>
<evidence type="ECO:0000256" key="1">
    <source>
        <dbReference type="SAM" id="MobiDB-lite"/>
    </source>
</evidence>
<feature type="compositionally biased region" description="Polar residues" evidence="1">
    <location>
        <begin position="33"/>
        <end position="44"/>
    </location>
</feature>